<dbReference type="InterPro" id="IPR003602">
    <property type="entry name" value="Topo_IA_DNA-bd_dom"/>
</dbReference>
<dbReference type="InterPro" id="IPR023405">
    <property type="entry name" value="Topo_IA_core_domain"/>
</dbReference>
<dbReference type="GO" id="GO:0006281">
    <property type="term" value="P:DNA repair"/>
    <property type="evidence" value="ECO:0007669"/>
    <property type="project" value="TreeGrafter"/>
</dbReference>
<evidence type="ECO:0000256" key="4">
    <source>
        <dbReference type="ARBA" id="ARBA00023029"/>
    </source>
</evidence>
<dbReference type="InterPro" id="IPR006171">
    <property type="entry name" value="TOPRIM_dom"/>
</dbReference>
<dbReference type="InterPro" id="IPR013824">
    <property type="entry name" value="Topo_IA_cen_sub1"/>
</dbReference>
<dbReference type="InterPro" id="IPR013826">
    <property type="entry name" value="Topo_IA_cen_sub3"/>
</dbReference>
<evidence type="ECO:0000259" key="11">
    <source>
        <dbReference type="PROSITE" id="PS50880"/>
    </source>
</evidence>
<dbReference type="CDD" id="cd03362">
    <property type="entry name" value="TOPRIM_TopoIA_TopoIII"/>
    <property type="match status" value="1"/>
</dbReference>
<dbReference type="Gene3D" id="2.70.20.10">
    <property type="entry name" value="Topoisomerase I, domain 3"/>
    <property type="match status" value="1"/>
</dbReference>
<evidence type="ECO:0000313" key="13">
    <source>
        <dbReference type="EMBL" id="CYW44599.1"/>
    </source>
</evidence>
<dbReference type="SMART" id="SM00493">
    <property type="entry name" value="TOPRIM"/>
    <property type="match status" value="1"/>
</dbReference>
<protein>
    <recommendedName>
        <fullName evidence="3">DNA topoisomerase</fullName>
        <ecNumber evidence="3">5.6.2.1</ecNumber>
    </recommendedName>
    <alternativeName>
        <fullName evidence="10">Omega-protein</fullName>
    </alternativeName>
    <alternativeName>
        <fullName evidence="9">Relaxing enzyme</fullName>
    </alternativeName>
    <alternativeName>
        <fullName evidence="7">Swivelase</fullName>
    </alternativeName>
    <alternativeName>
        <fullName evidence="8">Untwisting enzyme</fullName>
    </alternativeName>
</protein>
<dbReference type="GO" id="GO:0043597">
    <property type="term" value="C:cytoplasmic replication fork"/>
    <property type="evidence" value="ECO:0007669"/>
    <property type="project" value="TreeGrafter"/>
</dbReference>
<reference evidence="13 14" key="1">
    <citation type="submission" date="2016-02" db="EMBL/GenBank/DDBJ databases">
        <authorList>
            <consortium name="Pathogen Informatics"/>
        </authorList>
    </citation>
    <scope>NUCLEOTIDE SEQUENCE [LARGE SCALE GENOMIC DNA]</scope>
    <source>
        <strain evidence="13 14">SS1013</strain>
    </source>
</reference>
<dbReference type="InterPro" id="IPR003601">
    <property type="entry name" value="Topo_IA_2"/>
</dbReference>
<dbReference type="AlphaFoldDB" id="A0A0Z8PF91"/>
<evidence type="ECO:0000259" key="12">
    <source>
        <dbReference type="PROSITE" id="PS52039"/>
    </source>
</evidence>
<comment type="similarity">
    <text evidence="2">Belongs to the type IA topoisomerase family.</text>
</comment>
<evidence type="ECO:0000256" key="7">
    <source>
        <dbReference type="ARBA" id="ARBA00030003"/>
    </source>
</evidence>
<dbReference type="InterPro" id="IPR013825">
    <property type="entry name" value="Topo_IA_cen_sub2"/>
</dbReference>
<keyword evidence="5" id="KW-0238">DNA-binding</keyword>
<dbReference type="InterPro" id="IPR000380">
    <property type="entry name" value="Topo_IA"/>
</dbReference>
<dbReference type="PROSITE" id="PS00396">
    <property type="entry name" value="TOPO_IA_1"/>
    <property type="match status" value="1"/>
</dbReference>
<dbReference type="SMART" id="SM00436">
    <property type="entry name" value="TOP1Bc"/>
    <property type="match status" value="1"/>
</dbReference>
<dbReference type="PANTHER" id="PTHR11390:SF21">
    <property type="entry name" value="DNA TOPOISOMERASE 3-ALPHA"/>
    <property type="match status" value="1"/>
</dbReference>
<accession>A0A0Z8PF91</accession>
<evidence type="ECO:0000313" key="14">
    <source>
        <dbReference type="Proteomes" id="UP000069526"/>
    </source>
</evidence>
<feature type="domain" description="Toprim" evidence="11">
    <location>
        <begin position="2"/>
        <end position="140"/>
    </location>
</feature>
<dbReference type="PROSITE" id="PS52039">
    <property type="entry name" value="TOPO_IA_2"/>
    <property type="match status" value="1"/>
</dbReference>
<dbReference type="GO" id="GO:0003917">
    <property type="term" value="F:DNA topoisomerase type I (single strand cut, ATP-independent) activity"/>
    <property type="evidence" value="ECO:0007669"/>
    <property type="project" value="UniProtKB-EC"/>
</dbReference>
<evidence type="ECO:0000256" key="3">
    <source>
        <dbReference type="ARBA" id="ARBA00012891"/>
    </source>
</evidence>
<evidence type="ECO:0000256" key="5">
    <source>
        <dbReference type="ARBA" id="ARBA00023125"/>
    </source>
</evidence>
<dbReference type="InterPro" id="IPR013497">
    <property type="entry name" value="Topo_IA_cen"/>
</dbReference>
<proteinExistence type="inferred from homology"/>
<dbReference type="GO" id="GO:0006265">
    <property type="term" value="P:DNA topological change"/>
    <property type="evidence" value="ECO:0007669"/>
    <property type="project" value="InterPro"/>
</dbReference>
<dbReference type="Pfam" id="PF01751">
    <property type="entry name" value="Toprim"/>
    <property type="match status" value="1"/>
</dbReference>
<evidence type="ECO:0000256" key="1">
    <source>
        <dbReference type="ARBA" id="ARBA00000213"/>
    </source>
</evidence>
<evidence type="ECO:0000256" key="2">
    <source>
        <dbReference type="ARBA" id="ARBA00009446"/>
    </source>
</evidence>
<evidence type="ECO:0000256" key="8">
    <source>
        <dbReference type="ARBA" id="ARBA00031985"/>
    </source>
</evidence>
<dbReference type="EC" id="5.6.2.1" evidence="3"/>
<feature type="domain" description="Topo IA-type catalytic" evidence="12">
    <location>
        <begin position="159"/>
        <end position="515"/>
    </location>
</feature>
<name>A0A0Z8PF91_STRSU</name>
<evidence type="ECO:0000256" key="10">
    <source>
        <dbReference type="ARBA" id="ARBA00032877"/>
    </source>
</evidence>
<dbReference type="Gene3D" id="3.40.50.140">
    <property type="match status" value="1"/>
</dbReference>
<dbReference type="InterPro" id="IPR034144">
    <property type="entry name" value="TOPRIM_TopoIII"/>
</dbReference>
<gene>
    <name evidence="13" type="primary">topB</name>
    <name evidence="13" type="ORF">ERS132539_01636</name>
</gene>
<dbReference type="SMART" id="SM00437">
    <property type="entry name" value="TOP1Ac"/>
    <property type="match status" value="1"/>
</dbReference>
<dbReference type="Gene3D" id="1.10.460.10">
    <property type="entry name" value="Topoisomerase I, domain 2"/>
    <property type="match status" value="1"/>
</dbReference>
<dbReference type="InterPro" id="IPR023406">
    <property type="entry name" value="Topo_IA_AS"/>
</dbReference>
<keyword evidence="6 13" id="KW-0413">Isomerase</keyword>
<dbReference type="PRINTS" id="PR00417">
    <property type="entry name" value="PRTPISMRASEI"/>
</dbReference>
<dbReference type="Pfam" id="PF01131">
    <property type="entry name" value="Topoisom_bac"/>
    <property type="match status" value="1"/>
</dbReference>
<organism evidence="13 14">
    <name type="scientific">Streptococcus suis</name>
    <dbReference type="NCBI Taxonomy" id="1307"/>
    <lineage>
        <taxon>Bacteria</taxon>
        <taxon>Bacillati</taxon>
        <taxon>Bacillota</taxon>
        <taxon>Bacilli</taxon>
        <taxon>Lactobacillales</taxon>
        <taxon>Streptococcaceae</taxon>
        <taxon>Streptococcus</taxon>
    </lineage>
</organism>
<dbReference type="PROSITE" id="PS50880">
    <property type="entry name" value="TOPRIM"/>
    <property type="match status" value="1"/>
</dbReference>
<keyword evidence="4" id="KW-0799">Topoisomerase</keyword>
<dbReference type="Proteomes" id="UP000069526">
    <property type="component" value="Unassembled WGS sequence"/>
</dbReference>
<sequence length="515" mass="58575">MSTVILAEKPSQALAYASALKQSTKKDGYFEIKDPLFTDETFITFGFGHLVELAEPGHYDEKWQNWKLESLPIFPDRYDFEVAKDKGKQFKIVAELLKKANTIIVATDSDREGENIAWSIIHKANAFSKDKTFKRLWINSLEKDVIRSGFQNLQPGMNYYPFYQEAQTRQIADWLIGMNASPLYTLNLQQKGVQGTFSLGRVQTPTLYLIFQRQEAIENFKKEPFFEVEASIKVNQGSFKGVLSPTQRFKTQEELLAFVSSKQAKIGNQEGIIADVQTKEKKTNSPSLFSLSSLQSKVNQLYKATASQTLKAMQGLYEAKLLSYPRTDTPFITENEFAYLKANFGKYSGFLGLDLEMVQTEPRKRYVDGSKVQEHHAIIPTKQVPTESALAKMDDLQRKIYALVVKTTVAMFLPDYLYEETKIQTKVADLLFQSIGKTPKQEGWKILFKQQTKEEKEDVQTLPLVIIGERAEVGVKSVEKETQPPKAFTEGTLLTAMKTANKTVDDEEAILYNRN</sequence>
<evidence type="ECO:0000256" key="9">
    <source>
        <dbReference type="ARBA" id="ARBA00032235"/>
    </source>
</evidence>
<dbReference type="Gene3D" id="1.10.290.10">
    <property type="entry name" value="Topoisomerase I, domain 4"/>
    <property type="match status" value="1"/>
</dbReference>
<dbReference type="SUPFAM" id="SSF56712">
    <property type="entry name" value="Prokaryotic type I DNA topoisomerase"/>
    <property type="match status" value="1"/>
</dbReference>
<evidence type="ECO:0000256" key="6">
    <source>
        <dbReference type="ARBA" id="ARBA00023235"/>
    </source>
</evidence>
<dbReference type="PANTHER" id="PTHR11390">
    <property type="entry name" value="PROKARYOTIC DNA TOPOISOMERASE"/>
    <property type="match status" value="1"/>
</dbReference>
<comment type="catalytic activity">
    <reaction evidence="1">
        <text>ATP-independent breakage of single-stranded DNA, followed by passage and rejoining.</text>
        <dbReference type="EC" id="5.6.2.1"/>
    </reaction>
</comment>
<dbReference type="GO" id="GO:0006310">
    <property type="term" value="P:DNA recombination"/>
    <property type="evidence" value="ECO:0007669"/>
    <property type="project" value="TreeGrafter"/>
</dbReference>
<dbReference type="GO" id="GO:0003677">
    <property type="term" value="F:DNA binding"/>
    <property type="evidence" value="ECO:0007669"/>
    <property type="project" value="UniProtKB-KW"/>
</dbReference>
<dbReference type="EMBL" id="FIJK01000042">
    <property type="protein sequence ID" value="CYW44599.1"/>
    <property type="molecule type" value="Genomic_DNA"/>
</dbReference>